<accession>A0AB74B3M6</accession>
<dbReference type="EMBL" id="RBQX01000143">
    <property type="protein sequence ID" value="RMQ17011.1"/>
    <property type="molecule type" value="Genomic_DNA"/>
</dbReference>
<protein>
    <submittedName>
        <fullName evidence="1">ABC transporter, periplasmic substrate-binding protein</fullName>
    </submittedName>
</protein>
<evidence type="ECO:0000313" key="2">
    <source>
        <dbReference type="Proteomes" id="UP000272471"/>
    </source>
</evidence>
<proteinExistence type="predicted"/>
<name>A0AB74B3M6_PSESG</name>
<feature type="non-terminal residue" evidence="1">
    <location>
        <position position="1"/>
    </location>
</feature>
<dbReference type="Proteomes" id="UP000272471">
    <property type="component" value="Unassembled WGS sequence"/>
</dbReference>
<sequence>FVYTLYVKAEKSHGKFLAPQRKLANEKPKGETIAYADLLKSWEAGKK</sequence>
<comment type="caution">
    <text evidence="1">The sequence shown here is derived from an EMBL/GenBank/DDBJ whole genome shotgun (WGS) entry which is preliminary data.</text>
</comment>
<reference evidence="1 2" key="1">
    <citation type="submission" date="2018-08" db="EMBL/GenBank/DDBJ databases">
        <title>Recombination of ecologically and evolutionarily significant loci maintains genetic cohesion in the Pseudomonas syringae species complex.</title>
        <authorList>
            <person name="Dillon M."/>
            <person name="Thakur S."/>
            <person name="Almeida R.N.D."/>
            <person name="Weir B.S."/>
            <person name="Guttman D.S."/>
        </authorList>
    </citation>
    <scope>NUCLEOTIDE SEQUENCE [LARGE SCALE GENOMIC DNA]</scope>
    <source>
        <strain evidence="1 2">ICMP 4182</strain>
    </source>
</reference>
<dbReference type="AlphaFoldDB" id="A0AB74B3M6"/>
<gene>
    <name evidence="1" type="ORF">ALQ11_05139</name>
</gene>
<evidence type="ECO:0000313" key="1">
    <source>
        <dbReference type="EMBL" id="RMQ17011.1"/>
    </source>
</evidence>
<organism evidence="1 2">
    <name type="scientific">Pseudomonas savastanoi pv. glycinea</name>
    <name type="common">Pseudomonas syringae pv. glycinea</name>
    <dbReference type="NCBI Taxonomy" id="318"/>
    <lineage>
        <taxon>Bacteria</taxon>
        <taxon>Pseudomonadati</taxon>
        <taxon>Pseudomonadota</taxon>
        <taxon>Gammaproteobacteria</taxon>
        <taxon>Pseudomonadales</taxon>
        <taxon>Pseudomonadaceae</taxon>
        <taxon>Pseudomonas</taxon>
    </lineage>
</organism>